<name>A0A9N9BF26_9GLOM</name>
<gene>
    <name evidence="1" type="ORF">CPELLU_LOCUS5227</name>
</gene>
<dbReference type="AlphaFoldDB" id="A0A9N9BF26"/>
<dbReference type="EMBL" id="CAJVQA010002947">
    <property type="protein sequence ID" value="CAG8561604.1"/>
    <property type="molecule type" value="Genomic_DNA"/>
</dbReference>
<evidence type="ECO:0000313" key="1">
    <source>
        <dbReference type="EMBL" id="CAG8561604.1"/>
    </source>
</evidence>
<evidence type="ECO:0000313" key="2">
    <source>
        <dbReference type="Proteomes" id="UP000789759"/>
    </source>
</evidence>
<reference evidence="1" key="1">
    <citation type="submission" date="2021-06" db="EMBL/GenBank/DDBJ databases">
        <authorList>
            <person name="Kallberg Y."/>
            <person name="Tangrot J."/>
            <person name="Rosling A."/>
        </authorList>
    </citation>
    <scope>NUCLEOTIDE SEQUENCE</scope>
    <source>
        <strain evidence="1">FL966</strain>
    </source>
</reference>
<protein>
    <submittedName>
        <fullName evidence="1">9739_t:CDS:1</fullName>
    </submittedName>
</protein>
<dbReference type="OrthoDB" id="2276331at2759"/>
<organism evidence="1 2">
    <name type="scientific">Cetraspora pellucida</name>
    <dbReference type="NCBI Taxonomy" id="1433469"/>
    <lineage>
        <taxon>Eukaryota</taxon>
        <taxon>Fungi</taxon>
        <taxon>Fungi incertae sedis</taxon>
        <taxon>Mucoromycota</taxon>
        <taxon>Glomeromycotina</taxon>
        <taxon>Glomeromycetes</taxon>
        <taxon>Diversisporales</taxon>
        <taxon>Gigasporaceae</taxon>
        <taxon>Cetraspora</taxon>
    </lineage>
</organism>
<dbReference type="Proteomes" id="UP000789759">
    <property type="component" value="Unassembled WGS sequence"/>
</dbReference>
<comment type="caution">
    <text evidence="1">The sequence shown here is derived from an EMBL/GenBank/DDBJ whole genome shotgun (WGS) entry which is preliminary data.</text>
</comment>
<sequence length="187" mass="21955">MSQRRNSEQDKIHQYINTCYVLASEATWRLFHYKLYDEKPDIIRLQVHLPGQHMVIFQDNENLEEVLECGTMTKTMLTVYMIKERENRNQDKERIQSDASTSFENLRTINGVTYAIFKNTCNTLGLLQDDYDWNQCLKEAKELQSAFCDDLLFQANQESESILLRHGMNLNNFPNMPIPVLLPEEPS</sequence>
<keyword evidence="2" id="KW-1185">Reference proteome</keyword>
<accession>A0A9N9BF26</accession>
<proteinExistence type="predicted"/>